<comment type="caution">
    <text evidence="1">The sequence shown here is derived from an EMBL/GenBank/DDBJ whole genome shotgun (WGS) entry which is preliminary data.</text>
</comment>
<proteinExistence type="predicted"/>
<gene>
    <name evidence="1" type="ORF">S03H2_30600</name>
</gene>
<accession>X1GJR3</accession>
<dbReference type="EMBL" id="BARU01018519">
    <property type="protein sequence ID" value="GAH57417.1"/>
    <property type="molecule type" value="Genomic_DNA"/>
</dbReference>
<dbReference type="Gene3D" id="3.90.70.10">
    <property type="entry name" value="Cysteine proteinases"/>
    <property type="match status" value="1"/>
</dbReference>
<protein>
    <submittedName>
        <fullName evidence="1">Uncharacterized protein</fullName>
    </submittedName>
</protein>
<evidence type="ECO:0000313" key="1">
    <source>
        <dbReference type="EMBL" id="GAH57417.1"/>
    </source>
</evidence>
<reference evidence="1" key="1">
    <citation type="journal article" date="2014" name="Front. Microbiol.">
        <title>High frequency of phylogenetically diverse reductive dehalogenase-homologous genes in deep subseafloor sedimentary metagenomes.</title>
        <authorList>
            <person name="Kawai M."/>
            <person name="Futagami T."/>
            <person name="Toyoda A."/>
            <person name="Takaki Y."/>
            <person name="Nishi S."/>
            <person name="Hori S."/>
            <person name="Arai W."/>
            <person name="Tsubouchi T."/>
            <person name="Morono Y."/>
            <person name="Uchiyama I."/>
            <person name="Ito T."/>
            <person name="Fujiyama A."/>
            <person name="Inagaki F."/>
            <person name="Takami H."/>
        </authorList>
    </citation>
    <scope>NUCLEOTIDE SEQUENCE</scope>
    <source>
        <strain evidence="1">Expedition CK06-06</strain>
    </source>
</reference>
<name>X1GJR3_9ZZZZ</name>
<sequence length="89" mass="9776">WDAIRAEIAAGRPVIVWIVGSVVNGIPEYYPIEEGKVTVAARYEHTVIITGYTSDSVTYLNGGGIYQKGLQQFLESWSVLGNMAITLEE</sequence>
<organism evidence="1">
    <name type="scientific">marine sediment metagenome</name>
    <dbReference type="NCBI Taxonomy" id="412755"/>
    <lineage>
        <taxon>unclassified sequences</taxon>
        <taxon>metagenomes</taxon>
        <taxon>ecological metagenomes</taxon>
    </lineage>
</organism>
<feature type="non-terminal residue" evidence="1">
    <location>
        <position position="1"/>
    </location>
</feature>
<dbReference type="AlphaFoldDB" id="X1GJR3"/>